<keyword evidence="2" id="KW-1185">Reference proteome</keyword>
<evidence type="ECO:0000313" key="1">
    <source>
        <dbReference type="EMBL" id="KAJ1674919.1"/>
    </source>
</evidence>
<dbReference type="Proteomes" id="UP001145114">
    <property type="component" value="Unassembled WGS sequence"/>
</dbReference>
<dbReference type="EMBL" id="JAMZIH010005600">
    <property type="protein sequence ID" value="KAJ1674919.1"/>
    <property type="molecule type" value="Genomic_DNA"/>
</dbReference>
<name>A0ACC1HLX6_9FUNG</name>
<proteinExistence type="predicted"/>
<gene>
    <name evidence="1" type="ORF">EV182_002298</name>
</gene>
<reference evidence="1" key="1">
    <citation type="submission" date="2022-06" db="EMBL/GenBank/DDBJ databases">
        <title>Phylogenomic reconstructions and comparative analyses of Kickxellomycotina fungi.</title>
        <authorList>
            <person name="Reynolds N.K."/>
            <person name="Stajich J.E."/>
            <person name="Barry K."/>
            <person name="Grigoriev I.V."/>
            <person name="Crous P."/>
            <person name="Smith M.E."/>
        </authorList>
    </citation>
    <scope>NUCLEOTIDE SEQUENCE</scope>
    <source>
        <strain evidence="1">RSA 2271</strain>
    </source>
</reference>
<protein>
    <submittedName>
        <fullName evidence="1">Uncharacterized protein</fullName>
    </submittedName>
</protein>
<accession>A0ACC1HLX6</accession>
<organism evidence="1 2">
    <name type="scientific">Spiromyces aspiralis</name>
    <dbReference type="NCBI Taxonomy" id="68401"/>
    <lineage>
        <taxon>Eukaryota</taxon>
        <taxon>Fungi</taxon>
        <taxon>Fungi incertae sedis</taxon>
        <taxon>Zoopagomycota</taxon>
        <taxon>Kickxellomycotina</taxon>
        <taxon>Kickxellomycetes</taxon>
        <taxon>Kickxellales</taxon>
        <taxon>Kickxellaceae</taxon>
        <taxon>Spiromyces</taxon>
    </lineage>
</organism>
<sequence length="185" mass="20676">MQHYGGERHLIRRSGSGISSYSDSTTNSGPPRMAPGSQLSLSESINSQASQPESSSGKSRGPTYEYGGFVLYLVSFVALGLFFAWAYLPDSVLHYVGITYYPDRYWALVVPAWTFTLIVFVYVFYQAFILYQTPQLDSHMLFTDEHYIGEDPLQAPAEFCEQRKGGIPGVRDVPISLVNECLYNG</sequence>
<evidence type="ECO:0000313" key="2">
    <source>
        <dbReference type="Proteomes" id="UP001145114"/>
    </source>
</evidence>
<comment type="caution">
    <text evidence="1">The sequence shown here is derived from an EMBL/GenBank/DDBJ whole genome shotgun (WGS) entry which is preliminary data.</text>
</comment>